<evidence type="ECO:0000313" key="3">
    <source>
        <dbReference type="Proteomes" id="UP001157134"/>
    </source>
</evidence>
<dbReference type="PANTHER" id="PTHR34219">
    <property type="entry name" value="IRON-REGULATED INNER MEMBRANE PROTEIN-RELATED"/>
    <property type="match status" value="1"/>
</dbReference>
<sequence length="343" mass="38934">MVKYLKLIHNWTGFVISIIMLIVLTTGIYLGGIDLLKRLDDKDQKFQPLSQIQKAEITAKLASSYPQLKSVKLPTQERPFVELSLPDETLFLTSDLAQIERVDNIRDPIWRWIFFFHRNFQLDQPGKHVNAVSAIAASIIMVIGVYLWWLVRKSFRWKHTFPKNTKNTALIKSHIQLGLLFSVPMIIMAVTGAYITYGPRGMAPYEEPVRNIAPAGDLKNQLIAAQEMWPNAELVRISKPRRPVKGRNAINLSFNGHNLFALSQTDSMQIDVATGDLLSAQTFGDKGLTYQAKYSARFLHDGARMPTAYLLVLIISSFVGVFMVCFAMTTFVRKEFIGKLRRA</sequence>
<keyword evidence="3" id="KW-1185">Reference proteome</keyword>
<evidence type="ECO:0008006" key="4">
    <source>
        <dbReference type="Google" id="ProtNLM"/>
    </source>
</evidence>
<evidence type="ECO:0000256" key="1">
    <source>
        <dbReference type="SAM" id="Phobius"/>
    </source>
</evidence>
<dbReference type="Proteomes" id="UP001157134">
    <property type="component" value="Unassembled WGS sequence"/>
</dbReference>
<evidence type="ECO:0000313" key="2">
    <source>
        <dbReference type="EMBL" id="GLX85488.1"/>
    </source>
</evidence>
<comment type="caution">
    <text evidence="2">The sequence shown here is derived from an EMBL/GenBank/DDBJ whole genome shotgun (WGS) entry which is preliminary data.</text>
</comment>
<organism evidence="2 3">
    <name type="scientific">Thalassotalea loyana</name>
    <dbReference type="NCBI Taxonomy" id="280483"/>
    <lineage>
        <taxon>Bacteria</taxon>
        <taxon>Pseudomonadati</taxon>
        <taxon>Pseudomonadota</taxon>
        <taxon>Gammaproteobacteria</taxon>
        <taxon>Alteromonadales</taxon>
        <taxon>Colwelliaceae</taxon>
        <taxon>Thalassotalea</taxon>
    </lineage>
</organism>
<gene>
    <name evidence="2" type="ORF">tloyanaT_17400</name>
</gene>
<dbReference type="InterPro" id="IPR005625">
    <property type="entry name" value="PepSY-ass_TM"/>
</dbReference>
<feature type="transmembrane region" description="Helical" evidence="1">
    <location>
        <begin position="177"/>
        <end position="197"/>
    </location>
</feature>
<dbReference type="Pfam" id="PF03929">
    <property type="entry name" value="PepSY_TM"/>
    <property type="match status" value="1"/>
</dbReference>
<dbReference type="RefSeq" id="WP_284297645.1">
    <property type="nucleotide sequence ID" value="NZ_BSSV01000003.1"/>
</dbReference>
<dbReference type="PANTHER" id="PTHR34219:SF6">
    <property type="entry name" value="BLR3280 PROTEIN"/>
    <property type="match status" value="1"/>
</dbReference>
<feature type="transmembrane region" description="Helical" evidence="1">
    <location>
        <begin position="12"/>
        <end position="32"/>
    </location>
</feature>
<accession>A0ABQ6HBK2</accession>
<feature type="transmembrane region" description="Helical" evidence="1">
    <location>
        <begin position="131"/>
        <end position="151"/>
    </location>
</feature>
<name>A0ABQ6HBK2_9GAMM</name>
<keyword evidence="1" id="KW-0812">Transmembrane</keyword>
<reference evidence="2 3" key="1">
    <citation type="submission" date="2023-03" db="EMBL/GenBank/DDBJ databases">
        <title>Thalassotalea loyana LMG 22536T draft genome sequence.</title>
        <authorList>
            <person name="Sawabe T."/>
        </authorList>
    </citation>
    <scope>NUCLEOTIDE SEQUENCE [LARGE SCALE GENOMIC DNA]</scope>
    <source>
        <strain evidence="2 3">LMG 22536</strain>
    </source>
</reference>
<keyword evidence="1" id="KW-1133">Transmembrane helix</keyword>
<feature type="transmembrane region" description="Helical" evidence="1">
    <location>
        <begin position="308"/>
        <end position="332"/>
    </location>
</feature>
<protein>
    <recommendedName>
        <fullName evidence="4">PepSY domain-containing protein</fullName>
    </recommendedName>
</protein>
<proteinExistence type="predicted"/>
<keyword evidence="1" id="KW-0472">Membrane</keyword>
<dbReference type="EMBL" id="BSSV01000003">
    <property type="protein sequence ID" value="GLX85488.1"/>
    <property type="molecule type" value="Genomic_DNA"/>
</dbReference>